<evidence type="ECO:0000313" key="4">
    <source>
        <dbReference type="EMBL" id="EQD67268.1"/>
    </source>
</evidence>
<dbReference type="PANTHER" id="PTHR16305:SF28">
    <property type="entry name" value="GUANYLATE CYCLASE DOMAIN-CONTAINING PROTEIN"/>
    <property type="match status" value="1"/>
</dbReference>
<gene>
    <name evidence="4" type="ORF">B1A_07772</name>
</gene>
<dbReference type="SUPFAM" id="SSF52540">
    <property type="entry name" value="P-loop containing nucleoside triphosphate hydrolases"/>
    <property type="match status" value="1"/>
</dbReference>
<evidence type="ECO:0000256" key="2">
    <source>
        <dbReference type="ARBA" id="ARBA00022840"/>
    </source>
</evidence>
<proteinExistence type="predicted"/>
<evidence type="ECO:0000256" key="3">
    <source>
        <dbReference type="SAM" id="MobiDB-lite"/>
    </source>
</evidence>
<keyword evidence="2" id="KW-0067">ATP-binding</keyword>
<name>T1BFE0_9ZZZZ</name>
<dbReference type="GO" id="GO:0005524">
    <property type="term" value="F:ATP binding"/>
    <property type="evidence" value="ECO:0007669"/>
    <property type="project" value="UniProtKB-KW"/>
</dbReference>
<dbReference type="GO" id="GO:0005737">
    <property type="term" value="C:cytoplasm"/>
    <property type="evidence" value="ECO:0007669"/>
    <property type="project" value="TreeGrafter"/>
</dbReference>
<evidence type="ECO:0000256" key="1">
    <source>
        <dbReference type="ARBA" id="ARBA00022741"/>
    </source>
</evidence>
<feature type="non-terminal residue" evidence="4">
    <location>
        <position position="1"/>
    </location>
</feature>
<feature type="region of interest" description="Disordered" evidence="3">
    <location>
        <begin position="159"/>
        <end position="178"/>
    </location>
</feature>
<dbReference type="PANTHER" id="PTHR16305">
    <property type="entry name" value="TESTICULAR SOLUBLE ADENYLYL CYCLASE"/>
    <property type="match status" value="1"/>
</dbReference>
<dbReference type="AlphaFoldDB" id="T1BFE0"/>
<comment type="caution">
    <text evidence="4">The sequence shown here is derived from an EMBL/GenBank/DDBJ whole genome shotgun (WGS) entry which is preliminary data.</text>
</comment>
<feature type="non-terminal residue" evidence="4">
    <location>
        <position position="178"/>
    </location>
</feature>
<keyword evidence="1" id="KW-0547">Nucleotide-binding</keyword>
<reference evidence="4" key="2">
    <citation type="journal article" date="2014" name="ISME J.">
        <title>Microbial stratification in low pH oxic and suboxic macroscopic growths along an acid mine drainage.</title>
        <authorList>
            <person name="Mendez-Garcia C."/>
            <person name="Mesa V."/>
            <person name="Sprenger R.R."/>
            <person name="Richter M."/>
            <person name="Diez M.S."/>
            <person name="Solano J."/>
            <person name="Bargiela R."/>
            <person name="Golyshina O.V."/>
            <person name="Manteca A."/>
            <person name="Ramos J.L."/>
            <person name="Gallego J.R."/>
            <person name="Llorente I."/>
            <person name="Martins Dos Santos V.A."/>
            <person name="Jensen O.N."/>
            <person name="Pelaez A.I."/>
            <person name="Sanchez J."/>
            <person name="Ferrer M."/>
        </authorList>
    </citation>
    <scope>NUCLEOTIDE SEQUENCE</scope>
</reference>
<accession>T1BFE0</accession>
<dbReference type="GO" id="GO:0004016">
    <property type="term" value="F:adenylate cyclase activity"/>
    <property type="evidence" value="ECO:0007669"/>
    <property type="project" value="TreeGrafter"/>
</dbReference>
<dbReference type="InterPro" id="IPR027417">
    <property type="entry name" value="P-loop_NTPase"/>
</dbReference>
<organism evidence="4">
    <name type="scientific">mine drainage metagenome</name>
    <dbReference type="NCBI Taxonomy" id="410659"/>
    <lineage>
        <taxon>unclassified sequences</taxon>
        <taxon>metagenomes</taxon>
        <taxon>ecological metagenomes</taxon>
    </lineage>
</organism>
<reference evidence="4" key="1">
    <citation type="submission" date="2013-08" db="EMBL/GenBank/DDBJ databases">
        <authorList>
            <person name="Mendez C."/>
            <person name="Richter M."/>
            <person name="Ferrer M."/>
            <person name="Sanchez J."/>
        </authorList>
    </citation>
    <scope>NUCLEOTIDE SEQUENCE</scope>
</reference>
<dbReference type="EMBL" id="AUZX01005580">
    <property type="protein sequence ID" value="EQD67268.1"/>
    <property type="molecule type" value="Genomic_DNA"/>
</dbReference>
<protein>
    <submittedName>
        <fullName evidence="4">Adenylate cyclase</fullName>
    </submittedName>
</protein>
<sequence length="178" mass="20126">LRVRAGEGAFLLLVEDLHWIDLSTGELLRGILSDSFFTEKVFFLLTTRTGEDPPWLSRVPDLRKIRLSPLMEEDSRSMIRSMSSDAPLSDAEISRIVRTADGVPLFIEELTRERIEERREPPRGRTPAIPATLSEVLASRLERHAGARPLLQRAALFRTDRPHGPAPRPFPRISGALR</sequence>